<dbReference type="PANTHER" id="PTHR30005">
    <property type="entry name" value="EXOPOLYPHOSPHATASE"/>
    <property type="match status" value="1"/>
</dbReference>
<dbReference type="Gene3D" id="3.30.420.150">
    <property type="entry name" value="Exopolyphosphatase. Domain 2"/>
    <property type="match status" value="1"/>
</dbReference>
<dbReference type="Pfam" id="PF02541">
    <property type="entry name" value="Ppx-GppA"/>
    <property type="match status" value="1"/>
</dbReference>
<dbReference type="GO" id="GO:0006357">
    <property type="term" value="P:regulation of transcription by RNA polymerase II"/>
    <property type="evidence" value="ECO:0007669"/>
    <property type="project" value="TreeGrafter"/>
</dbReference>
<dbReference type="AlphaFoldDB" id="A0A4R6BLA9"/>
<dbReference type="InterPro" id="IPR043129">
    <property type="entry name" value="ATPase_NBD"/>
</dbReference>
<dbReference type="Proteomes" id="UP000295328">
    <property type="component" value="Unassembled WGS sequence"/>
</dbReference>
<name>A0A4R6BLA9_9STAP</name>
<dbReference type="SUPFAM" id="SSF109604">
    <property type="entry name" value="HD-domain/PDEase-like"/>
    <property type="match status" value="1"/>
</dbReference>
<dbReference type="Gene3D" id="3.30.420.40">
    <property type="match status" value="1"/>
</dbReference>
<proteinExistence type="inferred from homology"/>
<dbReference type="OrthoDB" id="9807195at2"/>
<evidence type="ECO:0000259" key="3">
    <source>
        <dbReference type="Pfam" id="PF21447"/>
    </source>
</evidence>
<evidence type="ECO:0000313" key="5">
    <source>
        <dbReference type="Proteomes" id="UP000295328"/>
    </source>
</evidence>
<dbReference type="InterPro" id="IPR048950">
    <property type="entry name" value="Ppx_GppA_C"/>
</dbReference>
<dbReference type="SUPFAM" id="SSF53067">
    <property type="entry name" value="Actin-like ATPase domain"/>
    <property type="match status" value="2"/>
</dbReference>
<dbReference type="Pfam" id="PF21447">
    <property type="entry name" value="Ppx-GppA_III"/>
    <property type="match status" value="1"/>
</dbReference>
<dbReference type="InterPro" id="IPR050273">
    <property type="entry name" value="GppA/Ppx_hydrolase"/>
</dbReference>
<keyword evidence="5" id="KW-1185">Reference proteome</keyword>
<dbReference type="EMBL" id="SCWE01000001">
    <property type="protein sequence ID" value="TDM02563.1"/>
    <property type="molecule type" value="Genomic_DNA"/>
</dbReference>
<sequence length="510" mass="58579">MKRIGLVDIGSNTIRLVIFEYSEKTGLVELQNIKTPARLYQYLDEDKVMKEEGIEVLCDTLESFQKVADKFEVAALYPVATAAVRQSENITEVIDKVKAHTGIKMRIISEKEEAYYGFYAVVNTLDYEDGVTVDIGGGSTEVTYYEDKELKFSHSFPFGVVTLQKLFFKGKNHNDSEAIEEARAFVKEQLSSLKWLGMRKVPIIAIGGSARNFARIHQSLSEYPIAGVHGYSMTKENLEYVFSTLVDSTMDQLEDLDGLSKDRQDIIVPSGIVFTTLYEEVTATEFIFSRKGLREGITMSILEEDYKHPFDKNEVFKESLRNLAYTYNIHHEDAMQRQKLADLLYFELEKQGIIEGDKHQKKLMLQAAYLFYLGSYIDSDASSQHTYYIISNSSLNGVDHRERVKLALLASYKSKSLLKFYMDETKWFSDKEKSEIQMLGSILKFAHALNVSNTQVVHSLYLEKQKDHYDLVINYKGDPIAEEYQADRQKKHLEKITKSKIHIIFTENLH</sequence>
<dbReference type="Gene3D" id="1.10.3210.10">
    <property type="entry name" value="Hypothetical protein af1432"/>
    <property type="match status" value="1"/>
</dbReference>
<feature type="domain" description="Ppx/GppA phosphatase N-terminal" evidence="2">
    <location>
        <begin position="27"/>
        <end position="303"/>
    </location>
</feature>
<gene>
    <name evidence="4" type="ORF">ERX37_00250</name>
</gene>
<comment type="caution">
    <text evidence="4">The sequence shown here is derived from an EMBL/GenBank/DDBJ whole genome shotgun (WGS) entry which is preliminary data.</text>
</comment>
<organism evidence="4 5">
    <name type="scientific">Macrococcus hajekii</name>
    <dbReference type="NCBI Taxonomy" id="198482"/>
    <lineage>
        <taxon>Bacteria</taxon>
        <taxon>Bacillati</taxon>
        <taxon>Bacillota</taxon>
        <taxon>Bacilli</taxon>
        <taxon>Bacillales</taxon>
        <taxon>Staphylococcaceae</taxon>
        <taxon>Macrococcus</taxon>
    </lineage>
</organism>
<dbReference type="InterPro" id="IPR003695">
    <property type="entry name" value="Ppx_GppA_N"/>
</dbReference>
<feature type="domain" description="Ppx/GppA phosphatase C-terminal" evidence="3">
    <location>
        <begin position="318"/>
        <end position="474"/>
    </location>
</feature>
<comment type="similarity">
    <text evidence="1">Belongs to the GppA/Ppx family.</text>
</comment>
<reference evidence="4 5" key="1">
    <citation type="submission" date="2019-01" db="EMBL/GenBank/DDBJ databases">
        <title>Draft genome sequences of the type strains of six Macrococcus species.</title>
        <authorList>
            <person name="Mazhar S."/>
            <person name="Altermann E."/>
            <person name="Hill C."/>
            <person name="Mcauliffe O."/>
        </authorList>
    </citation>
    <scope>NUCLEOTIDE SEQUENCE [LARGE SCALE GENOMIC DNA]</scope>
    <source>
        <strain evidence="4 5">CCM4809</strain>
    </source>
</reference>
<protein>
    <submittedName>
        <fullName evidence="4">Ppx/GppA family phosphatase</fullName>
    </submittedName>
</protein>
<evidence type="ECO:0000256" key="1">
    <source>
        <dbReference type="ARBA" id="ARBA00007125"/>
    </source>
</evidence>
<accession>A0A4R6BLA9</accession>
<evidence type="ECO:0000313" key="4">
    <source>
        <dbReference type="EMBL" id="TDM02563.1"/>
    </source>
</evidence>
<evidence type="ECO:0000259" key="2">
    <source>
        <dbReference type="Pfam" id="PF02541"/>
    </source>
</evidence>
<dbReference type="CDD" id="cd24052">
    <property type="entry name" value="ASKHA_NBD_HpPPX-GppA-like"/>
    <property type="match status" value="1"/>
</dbReference>
<dbReference type="PANTHER" id="PTHR30005:SF0">
    <property type="entry name" value="RETROGRADE REGULATION PROTEIN 2"/>
    <property type="match status" value="1"/>
</dbReference>